<dbReference type="PANTHER" id="PTHR12196">
    <property type="entry name" value="DOMAIN OF UNKNOWN FUNCTION 71 DUF71 -CONTAINING PROTEIN"/>
    <property type="match status" value="1"/>
</dbReference>
<evidence type="ECO:0000256" key="4">
    <source>
        <dbReference type="ARBA" id="ARBA00031552"/>
    </source>
</evidence>
<proteinExistence type="predicted"/>
<feature type="region of interest" description="Disordered" evidence="6">
    <location>
        <begin position="52"/>
        <end position="81"/>
    </location>
</feature>
<feature type="region of interest" description="Disordered" evidence="6">
    <location>
        <begin position="127"/>
        <end position="147"/>
    </location>
</feature>
<dbReference type="CDD" id="cd06155">
    <property type="entry name" value="eu_AANH_C_1"/>
    <property type="match status" value="1"/>
</dbReference>
<dbReference type="EMBL" id="BCLY01000009">
    <property type="protein sequence ID" value="GAQ08061.1"/>
    <property type="molecule type" value="Genomic_DNA"/>
</dbReference>
<feature type="domain" description="Diphthamide synthase" evidence="7">
    <location>
        <begin position="147"/>
        <end position="324"/>
    </location>
</feature>
<protein>
    <recommendedName>
        <fullName evidence="2">Diphthine--ammonia ligase</fullName>
        <ecNumber evidence="1">6.3.1.14</ecNumber>
    </recommendedName>
    <alternativeName>
        <fullName evidence="3">Diphthamide synthase</fullName>
    </alternativeName>
    <alternativeName>
        <fullName evidence="4">Diphthamide synthetase</fullName>
    </alternativeName>
</protein>
<dbReference type="Proteomes" id="UP000051487">
    <property type="component" value="Unassembled WGS sequence"/>
</dbReference>
<dbReference type="InterPro" id="IPR002761">
    <property type="entry name" value="Diphthami_syn_dom"/>
</dbReference>
<dbReference type="FunFam" id="3.30.1330.40:FF:000028">
    <property type="entry name" value="ATP binding L-PSP endoribonuclease family protein"/>
    <property type="match status" value="1"/>
</dbReference>
<dbReference type="Pfam" id="PF01902">
    <property type="entry name" value="Diphthami_syn_2"/>
    <property type="match status" value="1"/>
</dbReference>
<dbReference type="CDD" id="cd01994">
    <property type="entry name" value="AANH_PF0828-like"/>
    <property type="match status" value="1"/>
</dbReference>
<dbReference type="CDD" id="cd06156">
    <property type="entry name" value="eu_AANH_C_2"/>
    <property type="match status" value="1"/>
</dbReference>
<dbReference type="SUPFAM" id="SSF55298">
    <property type="entry name" value="YjgF-like"/>
    <property type="match status" value="2"/>
</dbReference>
<name>A0AAN4TBN8_ASPLE</name>
<evidence type="ECO:0000313" key="8">
    <source>
        <dbReference type="EMBL" id="GAQ08061.1"/>
    </source>
</evidence>
<dbReference type="InterPro" id="IPR035959">
    <property type="entry name" value="RutC-like_sf"/>
</dbReference>
<dbReference type="InterPro" id="IPR014729">
    <property type="entry name" value="Rossmann-like_a/b/a_fold"/>
</dbReference>
<dbReference type="PANTHER" id="PTHR12196:SF2">
    <property type="entry name" value="DIPHTHINE--AMMONIA LIGASE"/>
    <property type="match status" value="1"/>
</dbReference>
<evidence type="ECO:0000256" key="2">
    <source>
        <dbReference type="ARBA" id="ARBA00018426"/>
    </source>
</evidence>
<evidence type="ECO:0000259" key="7">
    <source>
        <dbReference type="Pfam" id="PF01902"/>
    </source>
</evidence>
<organism evidence="8 9">
    <name type="scientific">Aspergillus lentulus</name>
    <dbReference type="NCBI Taxonomy" id="293939"/>
    <lineage>
        <taxon>Eukaryota</taxon>
        <taxon>Fungi</taxon>
        <taxon>Dikarya</taxon>
        <taxon>Ascomycota</taxon>
        <taxon>Pezizomycotina</taxon>
        <taxon>Eurotiomycetes</taxon>
        <taxon>Eurotiomycetidae</taxon>
        <taxon>Eurotiales</taxon>
        <taxon>Aspergillaceae</taxon>
        <taxon>Aspergillus</taxon>
        <taxon>Aspergillus subgen. Fumigati</taxon>
    </lineage>
</organism>
<evidence type="ECO:0000256" key="1">
    <source>
        <dbReference type="ARBA" id="ARBA00012089"/>
    </source>
</evidence>
<evidence type="ECO:0000256" key="6">
    <source>
        <dbReference type="SAM" id="MobiDB-lite"/>
    </source>
</evidence>
<sequence>MSPPTQTPAATPGLNVIALISGGKDSLYSILHCIRNGHKVVALANLYPSTSRQAASTASKDNHEHEHPKEKDEEGEEEEEDIDSFMYQTIGHSVIPLYEAALGIPLYRAPITGDAVDTSRIYRHNAADQMADEPESSNEENKQRLRDETESLVPLLRRIKAAHAEANAVSAGAILSTYQRTRIENVASRLGLVPLAWLWQYPVLPAPAERSALSAVSSLVGDAGLLEDMAACGCEARIIKVASGGLDEGFLWGDVSSADGALRRRIVNGMKRFAAPEDLRGAVLGEGGEYESLALDGPGFLWRLRIEVRETEVRTGEGGVGYVRLKGARCVPKTAAERDAIPPQSVRRPMLLDEAFARGLDEVRSASGSYGGEALAGSISAGRIECEPHQLRNGKIWHICNITAPEAGTEAAEQMKGIAGKIRAILQSSADVPRSTEDIVFTTVLLRSMADFASMNDTYVSLFKKPNPPARATVACGDELPEGVNVMVSFIVDLGDRDSRQGLHVQSRSYWAPANIGPYSQAMSIPLRGAERIVYIAGQIPLEPASMQIVCDSAPTEEQSWLSDYSLRAVLSLQHMWRIGAAMQVDWWLGAVAFITGAENIAAKARVAWHIWETMNSQRDDESADEEESTFDVWDIKYGRRAQEQTTKATVSAPIPNFEISRSSGVIPPFLAVQVEELPRASDIEWQGLGYRCDGLELNAEETDQGRTTKTVTEQKAGYTIIEIDMEKSESDLKSSLQQILAAHTVTPALTHAVIYTTKAFPLGTWPGEVVPCKSVWGHKGRRLAASIIFQSLEP</sequence>
<dbReference type="SUPFAM" id="SSF52402">
    <property type="entry name" value="Adenine nucleotide alpha hydrolases-like"/>
    <property type="match status" value="1"/>
</dbReference>
<dbReference type="NCBIfam" id="TIGR00290">
    <property type="entry name" value="MJ0570_dom"/>
    <property type="match status" value="1"/>
</dbReference>
<gene>
    <name evidence="8" type="ORF">ALT_5382</name>
</gene>
<dbReference type="Gene3D" id="3.90.1490.10">
    <property type="entry name" value="putative n-type atp pyrophosphatase, domain 2"/>
    <property type="match status" value="1"/>
</dbReference>
<dbReference type="InterPro" id="IPR006175">
    <property type="entry name" value="YjgF/YER057c/UK114"/>
</dbReference>
<dbReference type="Gene3D" id="3.40.50.620">
    <property type="entry name" value="HUPs"/>
    <property type="match status" value="1"/>
</dbReference>
<dbReference type="GO" id="GO:0017178">
    <property type="term" value="F:diphthine-ammonia ligase activity"/>
    <property type="evidence" value="ECO:0007669"/>
    <property type="project" value="UniProtKB-EC"/>
</dbReference>
<comment type="caution">
    <text evidence="8">The sequence shown here is derived from an EMBL/GenBank/DDBJ whole genome shotgun (WGS) entry which is preliminary data.</text>
</comment>
<dbReference type="Gene3D" id="3.30.1330.40">
    <property type="entry name" value="RutC-like"/>
    <property type="match status" value="2"/>
</dbReference>
<dbReference type="InterPro" id="IPR030662">
    <property type="entry name" value="DPH6/MJ0570"/>
</dbReference>
<evidence type="ECO:0000313" key="9">
    <source>
        <dbReference type="Proteomes" id="UP000051487"/>
    </source>
</evidence>
<evidence type="ECO:0000256" key="5">
    <source>
        <dbReference type="ARBA" id="ARBA00048108"/>
    </source>
</evidence>
<keyword evidence="8" id="KW-0436">Ligase</keyword>
<dbReference type="AlphaFoldDB" id="A0AAN4TBN8"/>
<feature type="compositionally biased region" description="Basic and acidic residues" evidence="6">
    <location>
        <begin position="60"/>
        <end position="72"/>
    </location>
</feature>
<dbReference type="Pfam" id="PF01042">
    <property type="entry name" value="Ribonuc_L-PSP"/>
    <property type="match status" value="1"/>
</dbReference>
<reference evidence="8 9" key="1">
    <citation type="submission" date="2015-11" db="EMBL/GenBank/DDBJ databases">
        <title>Aspergillus lentulus strain IFM 54703T.</title>
        <authorList>
            <person name="Kusuya Y."/>
            <person name="Sakai K."/>
            <person name="Kamei K."/>
            <person name="Takahashi H."/>
            <person name="Yaguchi T."/>
        </authorList>
    </citation>
    <scope>NUCLEOTIDE SEQUENCE [LARGE SCALE GENOMIC DNA]</scope>
    <source>
        <strain evidence="8 9">IFM 54703</strain>
    </source>
</reference>
<comment type="catalytic activity">
    <reaction evidence="5">
        <text>diphthine-[translation elongation factor 2] + NH4(+) + ATP = diphthamide-[translation elongation factor 2] + AMP + diphosphate + H(+)</text>
        <dbReference type="Rhea" id="RHEA:19753"/>
        <dbReference type="Rhea" id="RHEA-COMP:10172"/>
        <dbReference type="Rhea" id="RHEA-COMP:10174"/>
        <dbReference type="ChEBI" id="CHEBI:15378"/>
        <dbReference type="ChEBI" id="CHEBI:16692"/>
        <dbReference type="ChEBI" id="CHEBI:28938"/>
        <dbReference type="ChEBI" id="CHEBI:30616"/>
        <dbReference type="ChEBI" id="CHEBI:33019"/>
        <dbReference type="ChEBI" id="CHEBI:82696"/>
        <dbReference type="ChEBI" id="CHEBI:456215"/>
        <dbReference type="EC" id="6.3.1.14"/>
    </reaction>
</comment>
<dbReference type="GO" id="GO:0017183">
    <property type="term" value="P:protein histidyl modification to diphthamide"/>
    <property type="evidence" value="ECO:0007669"/>
    <property type="project" value="TreeGrafter"/>
</dbReference>
<dbReference type="EC" id="6.3.1.14" evidence="1"/>
<evidence type="ECO:0000256" key="3">
    <source>
        <dbReference type="ARBA" id="ARBA00029814"/>
    </source>
</evidence>
<accession>A0AAN4TBN8</accession>
<dbReference type="FunFam" id="3.90.1490.10:FF:000004">
    <property type="entry name" value="ATP binding L-PSP endoribonuclease family protein"/>
    <property type="match status" value="1"/>
</dbReference>